<sequence>MSDEEEDIFAAPPKEWEQGSFGLMSQDSEDEESFTASFESGGDDGDLFAMLKSDTQKAVNIQETSLIRDMKDVRVSSEELIEGLESLMFSLGGEIEKTNRAGNKENKEELSAVLNQGSEEE</sequence>
<feature type="compositionally biased region" description="Basic and acidic residues" evidence="1">
    <location>
        <begin position="100"/>
        <end position="110"/>
    </location>
</feature>
<keyword evidence="3" id="KW-1185">Reference proteome</keyword>
<name>A0A9E7PKZ0_9EURY</name>
<dbReference type="GeneID" id="74308175"/>
<dbReference type="EMBL" id="CP096115">
    <property type="protein sequence ID" value="UUX91825.1"/>
    <property type="molecule type" value="Genomic_DNA"/>
</dbReference>
<organism evidence="2 3">
    <name type="scientific">Methanoplanus endosymbiosus</name>
    <dbReference type="NCBI Taxonomy" id="33865"/>
    <lineage>
        <taxon>Archaea</taxon>
        <taxon>Methanobacteriati</taxon>
        <taxon>Methanobacteriota</taxon>
        <taxon>Stenosarchaea group</taxon>
        <taxon>Methanomicrobia</taxon>
        <taxon>Methanomicrobiales</taxon>
        <taxon>Methanomicrobiaceae</taxon>
        <taxon>Methanoplanus</taxon>
    </lineage>
</organism>
<gene>
    <name evidence="2" type="ORF">L6E24_10700</name>
</gene>
<proteinExistence type="predicted"/>
<reference evidence="2" key="1">
    <citation type="submission" date="2022-04" db="EMBL/GenBank/DDBJ databases">
        <title>Complete genome of Methanoplanus endosymbiosus DSM 3599.</title>
        <authorList>
            <person name="Chen S.-C."/>
            <person name="You Y.-T."/>
            <person name="Zhou Y.-Z."/>
            <person name="Lai M.-C."/>
        </authorList>
    </citation>
    <scope>NUCLEOTIDE SEQUENCE</scope>
    <source>
        <strain evidence="2">DSM 3599</strain>
    </source>
</reference>
<accession>A0A9E7PKZ0</accession>
<dbReference type="RefSeq" id="WP_257741975.1">
    <property type="nucleotide sequence ID" value="NZ_CP096115.1"/>
</dbReference>
<feature type="region of interest" description="Disordered" evidence="1">
    <location>
        <begin position="1"/>
        <end position="20"/>
    </location>
</feature>
<dbReference type="KEGG" id="mend:L6E24_10700"/>
<dbReference type="Proteomes" id="UP001060368">
    <property type="component" value="Chromosome"/>
</dbReference>
<dbReference type="AlphaFoldDB" id="A0A9E7PKZ0"/>
<feature type="region of interest" description="Disordered" evidence="1">
    <location>
        <begin position="100"/>
        <end position="121"/>
    </location>
</feature>
<evidence type="ECO:0000313" key="3">
    <source>
        <dbReference type="Proteomes" id="UP001060368"/>
    </source>
</evidence>
<evidence type="ECO:0000313" key="2">
    <source>
        <dbReference type="EMBL" id="UUX91825.1"/>
    </source>
</evidence>
<evidence type="ECO:0000256" key="1">
    <source>
        <dbReference type="SAM" id="MobiDB-lite"/>
    </source>
</evidence>
<protein>
    <submittedName>
        <fullName evidence="2">Uncharacterized protein</fullName>
    </submittedName>
</protein>